<comment type="similarity">
    <text evidence="3">Belongs to the DDI1 family.</text>
</comment>
<dbReference type="InterPro" id="IPR029071">
    <property type="entry name" value="Ubiquitin-like_domsf"/>
</dbReference>
<dbReference type="Gene3D" id="1.10.8.10">
    <property type="entry name" value="DNA helicase RuvA subunit, C-terminal domain"/>
    <property type="match status" value="1"/>
</dbReference>
<dbReference type="InterPro" id="IPR021109">
    <property type="entry name" value="Peptidase_aspartic_dom_sf"/>
</dbReference>
<dbReference type="Gene3D" id="2.40.70.10">
    <property type="entry name" value="Acid Proteases"/>
    <property type="match status" value="1"/>
</dbReference>
<keyword evidence="7" id="KW-0645">Protease</keyword>
<keyword evidence="8" id="KW-0064">Aspartyl protease</keyword>
<dbReference type="Proteomes" id="UP000187013">
    <property type="component" value="Unassembled WGS sequence"/>
</dbReference>
<evidence type="ECO:0000256" key="4">
    <source>
        <dbReference type="ARBA" id="ARBA00011128"/>
    </source>
</evidence>
<dbReference type="GO" id="GO:0004190">
    <property type="term" value="F:aspartic-type endopeptidase activity"/>
    <property type="evidence" value="ECO:0007669"/>
    <property type="project" value="UniProtKB-KW"/>
</dbReference>
<evidence type="ECO:0000256" key="9">
    <source>
        <dbReference type="ARBA" id="ARBA00022801"/>
    </source>
</evidence>
<dbReference type="OrthoDB" id="1047367at2759"/>
<comment type="subunit">
    <text evidence="4">Binds ubiquitin and polyubiquitinated proteins.</text>
</comment>
<dbReference type="InterPro" id="IPR015940">
    <property type="entry name" value="UBA"/>
</dbReference>
<feature type="region of interest" description="Disordered" evidence="10">
    <location>
        <begin position="335"/>
        <end position="385"/>
    </location>
</feature>
<name>A0A1Q3AJ70_ZYGRO</name>
<keyword evidence="6" id="KW-0963">Cytoplasm</keyword>
<dbReference type="InterPro" id="IPR009060">
    <property type="entry name" value="UBA-like_sf"/>
</dbReference>
<comment type="subcellular location">
    <subcellularLocation>
        <location evidence="2">Cytoplasm</location>
    </subcellularLocation>
</comment>
<dbReference type="Gene3D" id="3.10.20.90">
    <property type="entry name" value="Phosphatidylinositol 3-kinase Catalytic Subunit, Chain A, domain 1"/>
    <property type="match status" value="1"/>
</dbReference>
<dbReference type="PROSITE" id="PS50030">
    <property type="entry name" value="UBA"/>
    <property type="match status" value="1"/>
</dbReference>
<keyword evidence="9" id="KW-0378">Hydrolase</keyword>
<dbReference type="CDD" id="cd05479">
    <property type="entry name" value="RP_DDI"/>
    <property type="match status" value="1"/>
</dbReference>
<dbReference type="Pfam" id="PF00627">
    <property type="entry name" value="UBA"/>
    <property type="match status" value="1"/>
</dbReference>
<evidence type="ECO:0000256" key="7">
    <source>
        <dbReference type="ARBA" id="ARBA00022670"/>
    </source>
</evidence>
<evidence type="ECO:0000256" key="2">
    <source>
        <dbReference type="ARBA" id="ARBA00004496"/>
    </source>
</evidence>
<dbReference type="InterPro" id="IPR019103">
    <property type="entry name" value="Peptidase_aspartic_DDI1-type"/>
</dbReference>
<sequence>MNLTISNESTEEVYGPLEVSDDMTLPDLVALIELECGFDRSRHDLYYSVTLLDPNDTKSLTSIGMGDNDLLLIRNKVTTSTAGPGAINADSMSDDAFVEQFRQELLRNQPLRQQLSLQIPEIDRMIEDQQLFRERLGPLILQRRYGFGADSGPQNPFGIPQEEYARLMDDPDNPSNQQRIAELINQQEIDEQMRNALEYTPEMFTTVHMLFIHLEINGHPVKAFVDTGAQATIMSTKLAERTGLARLIDRRFVGEARGVGTGKIIGRIHQAQIRIETQFIPCSFTVLDTEVDLLLGLDMLKRHQALIDLGKDSLKIAGVETRFLGESEIPKTFTAQAPEAHQQKAEQGSGQPLGAVPGGLPPTEAAPRPSAARANRPQPHSESNIKQLTDLGFSRAEAIKALNQTNGNAELAASLLFG</sequence>
<gene>
    <name evidence="13" type="ORF">ZYGR_0AY00440</name>
</gene>
<feature type="domain" description="Peptidase A2" evidence="12">
    <location>
        <begin position="221"/>
        <end position="299"/>
    </location>
</feature>
<feature type="domain" description="UBA" evidence="11">
    <location>
        <begin position="379"/>
        <end position="418"/>
    </location>
</feature>
<dbReference type="InterPro" id="IPR033882">
    <property type="entry name" value="DDI1_N"/>
</dbReference>
<protein>
    <recommendedName>
        <fullName evidence="5">DNA damage-inducible protein 1</fullName>
    </recommendedName>
</protein>
<dbReference type="PANTHER" id="PTHR15397">
    <property type="entry name" value="SODIUM-GLUCOSE COTRANSPORTER REGULATORY PROTEIN -RELATED"/>
    <property type="match status" value="1"/>
</dbReference>
<evidence type="ECO:0000256" key="6">
    <source>
        <dbReference type="ARBA" id="ARBA00022490"/>
    </source>
</evidence>
<organism evidence="13 14">
    <name type="scientific">Zygosaccharomyces rouxii</name>
    <dbReference type="NCBI Taxonomy" id="4956"/>
    <lineage>
        <taxon>Eukaryota</taxon>
        <taxon>Fungi</taxon>
        <taxon>Dikarya</taxon>
        <taxon>Ascomycota</taxon>
        <taxon>Saccharomycotina</taxon>
        <taxon>Saccharomycetes</taxon>
        <taxon>Saccharomycetales</taxon>
        <taxon>Saccharomycetaceae</taxon>
        <taxon>Zygosaccharomyces</taxon>
    </lineage>
</organism>
<evidence type="ECO:0000256" key="10">
    <source>
        <dbReference type="SAM" id="MobiDB-lite"/>
    </source>
</evidence>
<reference evidence="13 14" key="1">
    <citation type="submission" date="2016-08" db="EMBL/GenBank/DDBJ databases">
        <title>Draft genome sequence of allopolyploid Zygosaccharomyces rouxii.</title>
        <authorList>
            <person name="Watanabe J."/>
            <person name="Uehara K."/>
            <person name="Mogi Y."/>
            <person name="Tsukioka Y."/>
        </authorList>
    </citation>
    <scope>NUCLEOTIDE SEQUENCE [LARGE SCALE GENOMIC DNA]</scope>
    <source>
        <strain evidence="13 14">NBRC 110957</strain>
    </source>
</reference>
<evidence type="ECO:0000259" key="12">
    <source>
        <dbReference type="PROSITE" id="PS50175"/>
    </source>
</evidence>
<dbReference type="PANTHER" id="PTHR15397:SF3">
    <property type="entry name" value="DNA DAMAGE INDUCIBLE 1 HOMOLOG 2"/>
    <property type="match status" value="1"/>
</dbReference>
<dbReference type="CDD" id="cd01796">
    <property type="entry name" value="Ubl_Ddi1_like"/>
    <property type="match status" value="1"/>
</dbReference>
<dbReference type="InterPro" id="IPR001995">
    <property type="entry name" value="Peptidase_A2_cat"/>
</dbReference>
<dbReference type="GO" id="GO:0005737">
    <property type="term" value="C:cytoplasm"/>
    <property type="evidence" value="ECO:0007669"/>
    <property type="project" value="UniProtKB-SubCell"/>
</dbReference>
<dbReference type="SUPFAM" id="SSF50630">
    <property type="entry name" value="Acid proteases"/>
    <property type="match status" value="1"/>
</dbReference>
<dbReference type="SMART" id="SM00165">
    <property type="entry name" value="UBA"/>
    <property type="match status" value="1"/>
</dbReference>
<comment type="caution">
    <text evidence="13">The sequence shown here is derived from an EMBL/GenBank/DDBJ whole genome shotgun (WGS) entry which is preliminary data.</text>
</comment>
<feature type="compositionally biased region" description="Low complexity" evidence="10">
    <location>
        <begin position="361"/>
        <end position="378"/>
    </location>
</feature>
<dbReference type="SUPFAM" id="SSF46934">
    <property type="entry name" value="UBA-like"/>
    <property type="match status" value="1"/>
</dbReference>
<dbReference type="Pfam" id="PF09668">
    <property type="entry name" value="Asp_protease"/>
    <property type="match status" value="1"/>
</dbReference>
<accession>A0A1Q3AJ70</accession>
<evidence type="ECO:0000256" key="1">
    <source>
        <dbReference type="ARBA" id="ARBA00003231"/>
    </source>
</evidence>
<dbReference type="AlphaFoldDB" id="A0A1Q3AJ70"/>
<comment type="function">
    <text evidence="1">Probable aspartic protease. May be involved in the regulation of exocytosis. Acts as a linker between the 19S proteasome and polyubiquitinated proteins via UBA domain interactions with ubiquitin for their subsequent degradation. Required for S-phase checkpoint control.</text>
</comment>
<dbReference type="SUPFAM" id="SSF54236">
    <property type="entry name" value="Ubiquitin-like"/>
    <property type="match status" value="1"/>
</dbReference>
<evidence type="ECO:0000313" key="13">
    <source>
        <dbReference type="EMBL" id="GAV55652.1"/>
    </source>
</evidence>
<dbReference type="FunFam" id="2.40.70.10:FF:000072">
    <property type="entry name" value="DNA damage-inducible protein"/>
    <property type="match status" value="1"/>
</dbReference>
<evidence type="ECO:0000256" key="8">
    <source>
        <dbReference type="ARBA" id="ARBA00022750"/>
    </source>
</evidence>
<dbReference type="GO" id="GO:0006508">
    <property type="term" value="P:proteolysis"/>
    <property type="evidence" value="ECO:0007669"/>
    <property type="project" value="UniProtKB-KW"/>
</dbReference>
<dbReference type="PROSITE" id="PS50175">
    <property type="entry name" value="ASP_PROT_RETROV"/>
    <property type="match status" value="1"/>
</dbReference>
<evidence type="ECO:0000256" key="5">
    <source>
        <dbReference type="ARBA" id="ARBA00021491"/>
    </source>
</evidence>
<proteinExistence type="inferred from homology"/>
<evidence type="ECO:0000259" key="11">
    <source>
        <dbReference type="PROSITE" id="PS50030"/>
    </source>
</evidence>
<evidence type="ECO:0000256" key="3">
    <source>
        <dbReference type="ARBA" id="ARBA00009136"/>
    </source>
</evidence>
<evidence type="ECO:0000313" key="14">
    <source>
        <dbReference type="Proteomes" id="UP000187013"/>
    </source>
</evidence>
<dbReference type="EMBL" id="BDGX01000051">
    <property type="protein sequence ID" value="GAV55652.1"/>
    <property type="molecule type" value="Genomic_DNA"/>
</dbReference>
<dbReference type="CDD" id="cd14309">
    <property type="entry name" value="UBA_scDdi1_like"/>
    <property type="match status" value="1"/>
</dbReference>